<evidence type="ECO:0000313" key="2">
    <source>
        <dbReference type="EMBL" id="XCM38127.1"/>
    </source>
</evidence>
<dbReference type="Gene3D" id="1.10.10.10">
    <property type="entry name" value="Winged helix-like DNA-binding domain superfamily/Winged helix DNA-binding domain"/>
    <property type="match status" value="1"/>
</dbReference>
<protein>
    <submittedName>
        <fullName evidence="2">DUF433 domain-containing protein</fullName>
    </submittedName>
</protein>
<dbReference type="PANTHER" id="PTHR34849">
    <property type="entry name" value="SSL5025 PROTEIN"/>
    <property type="match status" value="1"/>
</dbReference>
<dbReference type="EMBL" id="CP159837">
    <property type="protein sequence ID" value="XCM38127.1"/>
    <property type="molecule type" value="Genomic_DNA"/>
</dbReference>
<sequence>MPQPAIITEHIEITPGVLGGKPRIAGHRIAVAHIAEMYLKMGISLEEIAGKYDLSLASVHAAMTYYYDHRAEIDRHTAESRMRVEELKRNSPPSPLQEKLRAIRGE</sequence>
<dbReference type="InterPro" id="IPR036388">
    <property type="entry name" value="WH-like_DNA-bd_sf"/>
</dbReference>
<reference evidence="2" key="1">
    <citation type="submission" date="2024-07" db="EMBL/GenBank/DDBJ databases">
        <authorList>
            <person name="Kim Y.J."/>
            <person name="Jeong J.Y."/>
        </authorList>
    </citation>
    <scope>NUCLEOTIDE SEQUENCE</scope>
    <source>
        <strain evidence="2">GIHE-MW2</strain>
    </source>
</reference>
<dbReference type="AlphaFoldDB" id="A0AAU8JFV1"/>
<organism evidence="2">
    <name type="scientific">Planktothricoides raciborskii GIHE-MW2</name>
    <dbReference type="NCBI Taxonomy" id="2792601"/>
    <lineage>
        <taxon>Bacteria</taxon>
        <taxon>Bacillati</taxon>
        <taxon>Cyanobacteriota</taxon>
        <taxon>Cyanophyceae</taxon>
        <taxon>Oscillatoriophycideae</taxon>
        <taxon>Oscillatoriales</taxon>
        <taxon>Oscillatoriaceae</taxon>
        <taxon>Planktothricoides</taxon>
    </lineage>
</organism>
<dbReference type="RefSeq" id="WP_190879647.1">
    <property type="nucleotide sequence ID" value="NZ_CP159837.1"/>
</dbReference>
<dbReference type="Pfam" id="PF04255">
    <property type="entry name" value="DUF433"/>
    <property type="match status" value="1"/>
</dbReference>
<accession>A0AAU8JFV1</accession>
<dbReference type="SUPFAM" id="SSF46689">
    <property type="entry name" value="Homeodomain-like"/>
    <property type="match status" value="1"/>
</dbReference>
<dbReference type="InterPro" id="IPR009057">
    <property type="entry name" value="Homeodomain-like_sf"/>
</dbReference>
<evidence type="ECO:0000256" key="1">
    <source>
        <dbReference type="SAM" id="MobiDB-lite"/>
    </source>
</evidence>
<gene>
    <name evidence="2" type="ORF">ABWT76_000957</name>
</gene>
<feature type="region of interest" description="Disordered" evidence="1">
    <location>
        <begin position="82"/>
        <end position="106"/>
    </location>
</feature>
<dbReference type="InterPro" id="IPR007367">
    <property type="entry name" value="DUF433"/>
</dbReference>
<proteinExistence type="predicted"/>
<name>A0AAU8JFV1_9CYAN</name>
<dbReference type="PANTHER" id="PTHR34849:SF1">
    <property type="entry name" value="SLR0770 PROTEIN"/>
    <property type="match status" value="1"/>
</dbReference>